<feature type="domain" description="HTH cro/C1-type" evidence="1">
    <location>
        <begin position="25"/>
        <end position="61"/>
    </location>
</feature>
<dbReference type="Gene3D" id="1.10.260.40">
    <property type="entry name" value="lambda repressor-like DNA-binding domains"/>
    <property type="match status" value="1"/>
</dbReference>
<dbReference type="InterPro" id="IPR010982">
    <property type="entry name" value="Lambda_DNA-bd_dom_sf"/>
</dbReference>
<dbReference type="AlphaFoldDB" id="A0A4V0H799"/>
<dbReference type="GO" id="GO:0003677">
    <property type="term" value="F:DNA binding"/>
    <property type="evidence" value="ECO:0007669"/>
    <property type="project" value="InterPro"/>
</dbReference>
<accession>A0A4V0H799</accession>
<dbReference type="RefSeq" id="WP_093958912.1">
    <property type="nucleotide sequence ID" value="NZ_FZQN01000001.1"/>
</dbReference>
<dbReference type="SUPFAM" id="SSF47413">
    <property type="entry name" value="lambda repressor-like DNA-binding domains"/>
    <property type="match status" value="1"/>
</dbReference>
<evidence type="ECO:0000313" key="3">
    <source>
        <dbReference type="Proteomes" id="UP000306241"/>
    </source>
</evidence>
<name>A0A4V0H799_STRPO</name>
<dbReference type="Proteomes" id="UP000306241">
    <property type="component" value="Chromosome"/>
</dbReference>
<organism evidence="2 3">
    <name type="scientific">Streptococcus porcinus</name>
    <dbReference type="NCBI Taxonomy" id="1340"/>
    <lineage>
        <taxon>Bacteria</taxon>
        <taxon>Bacillati</taxon>
        <taxon>Bacillota</taxon>
        <taxon>Bacilli</taxon>
        <taxon>Lactobacillales</taxon>
        <taxon>Streptococcaceae</taxon>
        <taxon>Streptococcus</taxon>
    </lineage>
</organism>
<reference evidence="2 3" key="1">
    <citation type="submission" date="2019-05" db="EMBL/GenBank/DDBJ databases">
        <authorList>
            <consortium name="Pathogen Informatics"/>
        </authorList>
    </citation>
    <scope>NUCLEOTIDE SEQUENCE [LARGE SCALE GENOMIC DNA]</scope>
    <source>
        <strain evidence="2 3">NCTC10924</strain>
    </source>
</reference>
<proteinExistence type="predicted"/>
<dbReference type="OrthoDB" id="9805309at2"/>
<dbReference type="EMBL" id="LR594052">
    <property type="protein sequence ID" value="VTT42128.1"/>
    <property type="molecule type" value="Genomic_DNA"/>
</dbReference>
<dbReference type="Pfam" id="PF13443">
    <property type="entry name" value="HTH_26"/>
    <property type="match status" value="1"/>
</dbReference>
<evidence type="ECO:0000259" key="1">
    <source>
        <dbReference type="PROSITE" id="PS50943"/>
    </source>
</evidence>
<protein>
    <submittedName>
        <fullName evidence="2">Conjugative transposon regulatory protein</fullName>
    </submittedName>
</protein>
<dbReference type="InterPro" id="IPR001387">
    <property type="entry name" value="Cro/C1-type_HTH"/>
</dbReference>
<sequence>MKISYKPLWKLLIDKDLKNKDLIVKAKLSSSTLYKLKHNENVTTDVLLRICEALDCDFSDIMCCEKESE</sequence>
<gene>
    <name evidence="2" type="ORF">NCTC10924_00497</name>
</gene>
<dbReference type="PROSITE" id="PS50943">
    <property type="entry name" value="HTH_CROC1"/>
    <property type="match status" value="1"/>
</dbReference>
<evidence type="ECO:0000313" key="2">
    <source>
        <dbReference type="EMBL" id="VTT42128.1"/>
    </source>
</evidence>